<dbReference type="InterPro" id="IPR052026">
    <property type="entry name" value="ExeA_AAA_ATPase_DNA-bind"/>
</dbReference>
<dbReference type="RefSeq" id="WP_084059130.1">
    <property type="nucleotide sequence ID" value="NZ_FWXF01000035.1"/>
</dbReference>
<dbReference type="GO" id="GO:0016887">
    <property type="term" value="F:ATP hydrolysis activity"/>
    <property type="evidence" value="ECO:0007669"/>
    <property type="project" value="InterPro"/>
</dbReference>
<evidence type="ECO:0000313" key="3">
    <source>
        <dbReference type="Proteomes" id="UP000192783"/>
    </source>
</evidence>
<dbReference type="InterPro" id="IPR049945">
    <property type="entry name" value="AAA_22"/>
</dbReference>
<proteinExistence type="predicted"/>
<reference evidence="2 3" key="1">
    <citation type="submission" date="2017-04" db="EMBL/GenBank/DDBJ databases">
        <authorList>
            <person name="Afonso C.L."/>
            <person name="Miller P.J."/>
            <person name="Scott M.A."/>
            <person name="Spackman E."/>
            <person name="Goraichik I."/>
            <person name="Dimitrov K.M."/>
            <person name="Suarez D.L."/>
            <person name="Swayne D.E."/>
        </authorList>
    </citation>
    <scope>NUCLEOTIDE SEQUENCE [LARGE SCALE GENOMIC DNA]</scope>
    <source>
        <strain evidence="2 3">DSM 13146</strain>
    </source>
</reference>
<dbReference type="PANTHER" id="PTHR35894:SF5">
    <property type="entry name" value="MU-LIKE PROPHAGE FLUMU DNA TRANSPOSITION PROTEIN B"/>
    <property type="match status" value="1"/>
</dbReference>
<dbReference type="STRING" id="1121390.SAMN02746041_03259"/>
<evidence type="ECO:0000313" key="2">
    <source>
        <dbReference type="EMBL" id="SMC28472.1"/>
    </source>
</evidence>
<dbReference type="SUPFAM" id="SSF52540">
    <property type="entry name" value="P-loop containing nucleoside triphosphate hydrolases"/>
    <property type="match status" value="1"/>
</dbReference>
<gene>
    <name evidence="2" type="ORF">SAMN02746041_03259</name>
</gene>
<dbReference type="Gene3D" id="3.40.50.300">
    <property type="entry name" value="P-loop containing nucleotide triphosphate hydrolases"/>
    <property type="match status" value="1"/>
</dbReference>
<feature type="domain" description="ORC1/DEAH AAA+ ATPase" evidence="1">
    <location>
        <begin position="28"/>
        <end position="139"/>
    </location>
</feature>
<dbReference type="Pfam" id="PF13401">
    <property type="entry name" value="AAA_22"/>
    <property type="match status" value="1"/>
</dbReference>
<accession>A0A1W1XX77</accession>
<dbReference type="InterPro" id="IPR027417">
    <property type="entry name" value="P-loop_NTPase"/>
</dbReference>
<dbReference type="EMBL" id="FWXF01000035">
    <property type="protein sequence ID" value="SMC28472.1"/>
    <property type="molecule type" value="Genomic_DNA"/>
</dbReference>
<organism evidence="2 3">
    <name type="scientific">Desulfacinum hydrothermale DSM 13146</name>
    <dbReference type="NCBI Taxonomy" id="1121390"/>
    <lineage>
        <taxon>Bacteria</taxon>
        <taxon>Pseudomonadati</taxon>
        <taxon>Thermodesulfobacteriota</taxon>
        <taxon>Syntrophobacteria</taxon>
        <taxon>Syntrophobacterales</taxon>
        <taxon>Syntrophobacteraceae</taxon>
        <taxon>Desulfacinum</taxon>
    </lineage>
</organism>
<sequence>MKNVFIETSNVRRFREAMVALEDIEAGQPGLAVVWGVAGRGKTVCAREYAVRTGAAYLRVMQDWTPRAMLGELCRVLIGREGHTVERCRRMATEALDADPRPILVDEADRLRADHIEHFRDIHDLTGAPVVFVGEQHLFAQIESRRRLWSRVTRTVEFGPIGSEDIMLFAMKAAGLRMEPEAAARIAKISSGDFRRVWQAVWELERMCRANRTQTVERAMVDRIPRWLEGPKGTAKYVGRGGK</sequence>
<keyword evidence="3" id="KW-1185">Reference proteome</keyword>
<dbReference type="OrthoDB" id="9797061at2"/>
<protein>
    <recommendedName>
        <fullName evidence="1">ORC1/DEAH AAA+ ATPase domain-containing protein</fullName>
    </recommendedName>
</protein>
<evidence type="ECO:0000259" key="1">
    <source>
        <dbReference type="Pfam" id="PF13401"/>
    </source>
</evidence>
<name>A0A1W1XX77_9BACT</name>
<dbReference type="Proteomes" id="UP000192783">
    <property type="component" value="Unassembled WGS sequence"/>
</dbReference>
<dbReference type="AlphaFoldDB" id="A0A1W1XX77"/>
<dbReference type="PANTHER" id="PTHR35894">
    <property type="entry name" value="GENERAL SECRETION PATHWAY PROTEIN A-RELATED"/>
    <property type="match status" value="1"/>
</dbReference>